<name>A0A5K7XJ29_9BACT</name>
<evidence type="ECO:0000256" key="1">
    <source>
        <dbReference type="SAM" id="SignalP"/>
    </source>
</evidence>
<sequence length="433" mass="45622">MIPHPLPRLLAVCIAIMAPMLHAPQATAAHDFSALTALANGALAGQHVGTPVPGFEIRLLKHGVPIYHQVFGAWSLNRPANVDSSTKTLSGALLMSIADSGNGGFSLDSHLADFLPEYNAPGFRDITIRQAFSHTSGIAGDEQALVLYQKNITLRQAAAIIKQTPLAFTPGSTFSYGGLSMQAAGAAAEVATGERYIDLFAERIAEPLGMTNTSFVIASDTNPRVAGGVESTASDYSRFMDMLANDGVDRATGVRILSSAAVNEMLTRQTNDGQPVNNSPADNNYYGVGVWVNQLVQAGPPVEAMAAGARGFHSWIDQKNDLVFTFATDLSHFANVEVLSSMMHAAILDAVPAADFDLDGTVDGNDLAIWQTAFGATRAGDANADGVTDGADFLIWQREHANAAASPSSLSVPEPTGIALALLAMAPFVRCRR</sequence>
<gene>
    <name evidence="3" type="ORF">PLANPX_5699</name>
</gene>
<dbReference type="Pfam" id="PF00144">
    <property type="entry name" value="Beta-lactamase"/>
    <property type="match status" value="1"/>
</dbReference>
<evidence type="ECO:0000313" key="3">
    <source>
        <dbReference type="EMBL" id="BBO36087.1"/>
    </source>
</evidence>
<evidence type="ECO:0000313" key="4">
    <source>
        <dbReference type="Proteomes" id="UP000326837"/>
    </source>
</evidence>
<dbReference type="Proteomes" id="UP000326837">
    <property type="component" value="Chromosome"/>
</dbReference>
<dbReference type="PANTHER" id="PTHR43283:SF3">
    <property type="entry name" value="BETA-LACTAMASE FAMILY PROTEIN (AFU_ORTHOLOGUE AFUA_5G07500)"/>
    <property type="match status" value="1"/>
</dbReference>
<feature type="domain" description="Beta-lactamase-related" evidence="2">
    <location>
        <begin position="52"/>
        <end position="332"/>
    </location>
</feature>
<dbReference type="InterPro" id="IPR050789">
    <property type="entry name" value="Diverse_Enzym_Activities"/>
</dbReference>
<dbReference type="SUPFAM" id="SSF56601">
    <property type="entry name" value="beta-lactamase/transpeptidase-like"/>
    <property type="match status" value="1"/>
</dbReference>
<evidence type="ECO:0000259" key="2">
    <source>
        <dbReference type="Pfam" id="PF00144"/>
    </source>
</evidence>
<reference evidence="4" key="1">
    <citation type="submission" date="2019-10" db="EMBL/GenBank/DDBJ databases">
        <title>Lacipirellula parvula gen. nov., sp. nov., representing a lineage of planctomycetes widespread in freshwater anoxic habitats, and description of the family Lacipirellulaceae.</title>
        <authorList>
            <person name="Dedysh S.N."/>
            <person name="Kulichevskaya I.S."/>
            <person name="Beletsky A.V."/>
            <person name="Rakitin A.L."/>
            <person name="Mardanov A.V."/>
            <person name="Ivanova A.A."/>
            <person name="Saltykova V.X."/>
            <person name="Rijpstra W.I.C."/>
            <person name="Sinninghe Damste J.S."/>
            <person name="Ravin N.V."/>
        </authorList>
    </citation>
    <scope>NUCLEOTIDE SEQUENCE [LARGE SCALE GENOMIC DNA]</scope>
    <source>
        <strain evidence="4">PX69</strain>
    </source>
</reference>
<feature type="chain" id="PRO_5024997699" description="Beta-lactamase-related domain-containing protein" evidence="1">
    <location>
        <begin position="29"/>
        <end position="433"/>
    </location>
</feature>
<keyword evidence="1" id="KW-0732">Signal</keyword>
<dbReference type="KEGG" id="lpav:PLANPX_5699"/>
<proteinExistence type="predicted"/>
<dbReference type="InterPro" id="IPR012338">
    <property type="entry name" value="Beta-lactam/transpept-like"/>
</dbReference>
<feature type="signal peptide" evidence="1">
    <location>
        <begin position="1"/>
        <end position="28"/>
    </location>
</feature>
<dbReference type="AlphaFoldDB" id="A0A5K7XJ29"/>
<keyword evidence="4" id="KW-1185">Reference proteome</keyword>
<dbReference type="EMBL" id="AP021861">
    <property type="protein sequence ID" value="BBO36087.1"/>
    <property type="molecule type" value="Genomic_DNA"/>
</dbReference>
<dbReference type="Gene3D" id="3.40.710.10">
    <property type="entry name" value="DD-peptidase/beta-lactamase superfamily"/>
    <property type="match status" value="1"/>
</dbReference>
<protein>
    <recommendedName>
        <fullName evidence="2">Beta-lactamase-related domain-containing protein</fullName>
    </recommendedName>
</protein>
<accession>A0A5K7XJ29</accession>
<dbReference type="PANTHER" id="PTHR43283">
    <property type="entry name" value="BETA-LACTAMASE-RELATED"/>
    <property type="match status" value="1"/>
</dbReference>
<organism evidence="3 4">
    <name type="scientific">Lacipirellula parvula</name>
    <dbReference type="NCBI Taxonomy" id="2650471"/>
    <lineage>
        <taxon>Bacteria</taxon>
        <taxon>Pseudomonadati</taxon>
        <taxon>Planctomycetota</taxon>
        <taxon>Planctomycetia</taxon>
        <taxon>Pirellulales</taxon>
        <taxon>Lacipirellulaceae</taxon>
        <taxon>Lacipirellula</taxon>
    </lineage>
</organism>
<dbReference type="InterPro" id="IPR001466">
    <property type="entry name" value="Beta-lactam-related"/>
</dbReference>